<protein>
    <submittedName>
        <fullName evidence="1">Uncharacterized protein</fullName>
    </submittedName>
</protein>
<organism evidence="1 2">
    <name type="scientific">Colletotrichum salicis</name>
    <dbReference type="NCBI Taxonomy" id="1209931"/>
    <lineage>
        <taxon>Eukaryota</taxon>
        <taxon>Fungi</taxon>
        <taxon>Dikarya</taxon>
        <taxon>Ascomycota</taxon>
        <taxon>Pezizomycotina</taxon>
        <taxon>Sordariomycetes</taxon>
        <taxon>Hypocreomycetidae</taxon>
        <taxon>Glomerellales</taxon>
        <taxon>Glomerellaceae</taxon>
        <taxon>Colletotrichum</taxon>
        <taxon>Colletotrichum acutatum species complex</taxon>
    </lineage>
</organism>
<reference evidence="1 2" key="1">
    <citation type="submission" date="2014-02" db="EMBL/GenBank/DDBJ databases">
        <title>The genome sequence of Colletotrichum salicis CBS 607.94.</title>
        <authorList>
            <person name="Baroncelli R."/>
            <person name="Thon M.R."/>
        </authorList>
    </citation>
    <scope>NUCLEOTIDE SEQUENCE [LARGE SCALE GENOMIC DNA]</scope>
    <source>
        <strain evidence="1 2">CBS 607.94</strain>
    </source>
</reference>
<dbReference type="AlphaFoldDB" id="A0A135UPX5"/>
<gene>
    <name evidence="1" type="ORF">CSAL01_00570</name>
</gene>
<proteinExistence type="predicted"/>
<name>A0A135UPX5_9PEZI</name>
<sequence length="89" mass="10002">MIQDLFEPYFVSEELHSGYDGLTNLAATVETIEFTVGMEDSNIEAAFKEDSVEELLDVITLMEESCQREGERFGLLTSPCSLFVMVARL</sequence>
<dbReference type="OrthoDB" id="10439258at2759"/>
<dbReference type="Proteomes" id="UP000070121">
    <property type="component" value="Unassembled WGS sequence"/>
</dbReference>
<evidence type="ECO:0000313" key="1">
    <source>
        <dbReference type="EMBL" id="KXH62407.1"/>
    </source>
</evidence>
<accession>A0A135UPX5</accession>
<keyword evidence="2" id="KW-1185">Reference proteome</keyword>
<comment type="caution">
    <text evidence="1">The sequence shown here is derived from an EMBL/GenBank/DDBJ whole genome shotgun (WGS) entry which is preliminary data.</text>
</comment>
<dbReference type="EMBL" id="JFFI01001175">
    <property type="protein sequence ID" value="KXH62407.1"/>
    <property type="molecule type" value="Genomic_DNA"/>
</dbReference>
<evidence type="ECO:0000313" key="2">
    <source>
        <dbReference type="Proteomes" id="UP000070121"/>
    </source>
</evidence>